<sequence>MSTRSRDSMRDIRETLEEIISTNEHSELNAVGVSCVPVRFIPDIFRKLEEEIGYSIISLGEKDSLKAELDHVESVDPSVTVTSEMLIQLIEHLPKPPADDDQIRGRPRALSDSSDSSSGSNGTSRNSSRPSSRSAHPPPTPTHPQTPLDKRQRSTPLTANPPSSYQRQRPPGRRKSDASPGRGYSSGGATGDSDGASGPGRRPRSRAGSQSVSTPSSSSTAFPSSGPFSPGVLSPTRDRFLAESGGSSPEESTTRLPRQDYDFSDSISRIPMPHSSDSDSSDDEHDGRGSPASLYTHLVFDPEHGARSTTSSTASLLPGERLEALRAPIQNAERTLQRKIGEHEADLEELQQKMEELKSELARSKRDEKELRGKERTNLGQISSLENEMAQLTKELNTSRNSLASMQKQYHEQTSISEKYRIELRGREETIRTLRDQAGLYDIEISKMGEREKEWEDRVAKLERDVEEAREGCAQLEQQKIENLGLKETIDRMRFEMDDMRSAMTSGLGAIPGMPGSGVSSRMNTVSKSLGAELQSQLEKEEERRRAEGDAGEDSESEDTVVDEIVEDDKEDDEGNIVTTIIKRTRRKVASKAQTGYSSGKYSGAKEYADCATQYSTLAYFDPDSNDGFLRSASLQTDAEPAPTPPVERVMAEMDIQTDVVEEEDESKAASSSAQVPSDEPPAYPGPSSSRAQEEAEKEEQAELSVLRKWHHSLGMLDINDVLKNSPKGSLSVSKDILKDWARVQRAAGVDCSVVDRLLRNAAAASGIDEEEDEEASETSRESRLSLRRLSTHLPNLPGNIKLTSYIPHTVIVTTLSLIIGAVLAPHMNPANEPIGGATYYDRRAWSSFNTLGGGGEGFPGFGVQGGTEGALWKVVEAVLGGGARYARGLPT</sequence>
<proteinExistence type="predicted"/>
<feature type="compositionally biased region" description="Acidic residues" evidence="2">
    <location>
        <begin position="550"/>
        <end position="566"/>
    </location>
</feature>
<reference evidence="3" key="1">
    <citation type="journal article" date="2019" name="Environ. Microbiol.">
        <title>Fungal ecological strategies reflected in gene transcription - a case study of two litter decomposers.</title>
        <authorList>
            <person name="Barbi F."/>
            <person name="Kohler A."/>
            <person name="Barry K."/>
            <person name="Baskaran P."/>
            <person name="Daum C."/>
            <person name="Fauchery L."/>
            <person name="Ihrmark K."/>
            <person name="Kuo A."/>
            <person name="LaButti K."/>
            <person name="Lipzen A."/>
            <person name="Morin E."/>
            <person name="Grigoriev I.V."/>
            <person name="Henrissat B."/>
            <person name="Lindahl B."/>
            <person name="Martin F."/>
        </authorList>
    </citation>
    <scope>NUCLEOTIDE SEQUENCE</scope>
    <source>
        <strain evidence="3">JB14</strain>
    </source>
</reference>
<feature type="compositionally biased region" description="Basic and acidic residues" evidence="2">
    <location>
        <begin position="359"/>
        <end position="377"/>
    </location>
</feature>
<accession>A0A6A4HZQ9</accession>
<feature type="compositionally biased region" description="Low complexity" evidence="2">
    <location>
        <begin position="108"/>
        <end position="135"/>
    </location>
</feature>
<feature type="compositionally biased region" description="Polar residues" evidence="2">
    <location>
        <begin position="154"/>
        <end position="167"/>
    </location>
</feature>
<name>A0A6A4HZQ9_9AGAR</name>
<feature type="region of interest" description="Disordered" evidence="2">
    <location>
        <begin position="765"/>
        <end position="784"/>
    </location>
</feature>
<feature type="region of interest" description="Disordered" evidence="2">
    <location>
        <begin position="359"/>
        <end position="378"/>
    </location>
</feature>
<feature type="region of interest" description="Disordered" evidence="2">
    <location>
        <begin position="532"/>
        <end position="566"/>
    </location>
</feature>
<dbReference type="AlphaFoldDB" id="A0A6A4HZQ9"/>
<evidence type="ECO:0000256" key="1">
    <source>
        <dbReference type="SAM" id="Coils"/>
    </source>
</evidence>
<keyword evidence="1" id="KW-0175">Coiled coil</keyword>
<evidence type="ECO:0000313" key="3">
    <source>
        <dbReference type="EMBL" id="KAE9404039.1"/>
    </source>
</evidence>
<keyword evidence="4" id="KW-1185">Reference proteome</keyword>
<dbReference type="OrthoDB" id="432685at2759"/>
<protein>
    <submittedName>
        <fullName evidence="3">Uncharacterized protein</fullName>
    </submittedName>
</protein>
<feature type="compositionally biased region" description="Acidic residues" evidence="2">
    <location>
        <begin position="768"/>
        <end position="777"/>
    </location>
</feature>
<feature type="region of interest" description="Disordered" evidence="2">
    <location>
        <begin position="660"/>
        <end position="703"/>
    </location>
</feature>
<gene>
    <name evidence="3" type="ORF">BT96DRAFT_917183</name>
</gene>
<feature type="region of interest" description="Disordered" evidence="2">
    <location>
        <begin position="92"/>
        <end position="319"/>
    </location>
</feature>
<feature type="compositionally biased region" description="Basic and acidic residues" evidence="2">
    <location>
        <begin position="92"/>
        <end position="104"/>
    </location>
</feature>
<feature type="compositionally biased region" description="Basic and acidic residues" evidence="2">
    <location>
        <begin position="538"/>
        <end position="549"/>
    </location>
</feature>
<feature type="compositionally biased region" description="Basic and acidic residues" evidence="2">
    <location>
        <begin position="692"/>
        <end position="701"/>
    </location>
</feature>
<feature type="coiled-coil region" evidence="1">
    <location>
        <begin position="445"/>
        <end position="479"/>
    </location>
</feature>
<organism evidence="3 4">
    <name type="scientific">Gymnopus androsaceus JB14</name>
    <dbReference type="NCBI Taxonomy" id="1447944"/>
    <lineage>
        <taxon>Eukaryota</taxon>
        <taxon>Fungi</taxon>
        <taxon>Dikarya</taxon>
        <taxon>Basidiomycota</taxon>
        <taxon>Agaricomycotina</taxon>
        <taxon>Agaricomycetes</taxon>
        <taxon>Agaricomycetidae</taxon>
        <taxon>Agaricales</taxon>
        <taxon>Marasmiineae</taxon>
        <taxon>Omphalotaceae</taxon>
        <taxon>Gymnopus</taxon>
    </lineage>
</organism>
<evidence type="ECO:0000256" key="2">
    <source>
        <dbReference type="SAM" id="MobiDB-lite"/>
    </source>
</evidence>
<dbReference type="Proteomes" id="UP000799118">
    <property type="component" value="Unassembled WGS sequence"/>
</dbReference>
<evidence type="ECO:0000313" key="4">
    <source>
        <dbReference type="Proteomes" id="UP000799118"/>
    </source>
</evidence>
<dbReference type="EMBL" id="ML769420">
    <property type="protein sequence ID" value="KAE9404039.1"/>
    <property type="molecule type" value="Genomic_DNA"/>
</dbReference>
<feature type="compositionally biased region" description="Low complexity" evidence="2">
    <location>
        <begin position="191"/>
        <end position="235"/>
    </location>
</feature>